<accession>A0A0B7FI71</accession>
<name>A0A0B7FI71_THACB</name>
<dbReference type="STRING" id="1108050.A0A0B7FI71"/>
<proteinExistence type="predicted"/>
<keyword evidence="1" id="KW-0812">Transmembrane</keyword>
<keyword evidence="1" id="KW-1133">Transmembrane helix</keyword>
<dbReference type="AlphaFoldDB" id="A0A0B7FI71"/>
<evidence type="ECO:0000313" key="3">
    <source>
        <dbReference type="Proteomes" id="UP000059188"/>
    </source>
</evidence>
<dbReference type="EMBL" id="LN679102">
    <property type="protein sequence ID" value="CEL57355.1"/>
    <property type="molecule type" value="Genomic_DNA"/>
</dbReference>
<keyword evidence="1" id="KW-0472">Membrane</keyword>
<evidence type="ECO:0000313" key="2">
    <source>
        <dbReference type="EMBL" id="CEL57355.1"/>
    </source>
</evidence>
<sequence>MSATTKDILTHIRATFTAPSPPQLTDLRPLIDVYISENARLEPELENGLSDLYYQDIDHSNVSHIGAFVGVLYAFRMVLSSASIISWFDSLLRRALREPKLDLETVKQAKELVLMPLYDESE</sequence>
<keyword evidence="3" id="KW-1185">Reference proteome</keyword>
<feature type="transmembrane region" description="Helical" evidence="1">
    <location>
        <begin position="65"/>
        <end position="88"/>
    </location>
</feature>
<protein>
    <submittedName>
        <fullName evidence="2">Uncharacterized protein</fullName>
    </submittedName>
</protein>
<organism evidence="2 3">
    <name type="scientific">Thanatephorus cucumeris (strain AG1-IB / isolate 7/3/14)</name>
    <name type="common">Lettuce bottom rot fungus</name>
    <name type="synonym">Rhizoctonia solani</name>
    <dbReference type="NCBI Taxonomy" id="1108050"/>
    <lineage>
        <taxon>Eukaryota</taxon>
        <taxon>Fungi</taxon>
        <taxon>Dikarya</taxon>
        <taxon>Basidiomycota</taxon>
        <taxon>Agaricomycotina</taxon>
        <taxon>Agaricomycetes</taxon>
        <taxon>Cantharellales</taxon>
        <taxon>Ceratobasidiaceae</taxon>
        <taxon>Rhizoctonia</taxon>
        <taxon>Rhizoctonia solani AG-1</taxon>
    </lineage>
</organism>
<gene>
    <name evidence="2" type="ORF">RSOLAG1IB_02094</name>
</gene>
<dbReference type="Proteomes" id="UP000059188">
    <property type="component" value="Unassembled WGS sequence"/>
</dbReference>
<evidence type="ECO:0000256" key="1">
    <source>
        <dbReference type="SAM" id="Phobius"/>
    </source>
</evidence>
<reference evidence="2 3" key="1">
    <citation type="submission" date="2014-11" db="EMBL/GenBank/DDBJ databases">
        <authorList>
            <person name="Wibberg Daniel"/>
        </authorList>
    </citation>
    <scope>NUCLEOTIDE SEQUENCE [LARGE SCALE GENOMIC DNA]</scope>
    <source>
        <strain evidence="2">Rhizoctonia solani AG1-IB 7/3/14</strain>
    </source>
</reference>
<dbReference type="OrthoDB" id="28737at2759"/>